<keyword evidence="13" id="KW-0676">Redox-active center</keyword>
<dbReference type="InterPro" id="IPR023753">
    <property type="entry name" value="FAD/NAD-binding_dom"/>
</dbReference>
<dbReference type="PANTHER" id="PTHR43014:SF4">
    <property type="entry name" value="PYRIDINE NUCLEOTIDE-DISULFIDE OXIDOREDUCTASE RCLA-RELATED"/>
    <property type="match status" value="1"/>
</dbReference>
<evidence type="ECO:0000256" key="7">
    <source>
        <dbReference type="ARBA" id="ARBA00022723"/>
    </source>
</evidence>
<comment type="catalytic activity">
    <reaction evidence="15 16 17">
        <text>Hg + NADP(+) + H(+) = Hg(2+) + NADPH</text>
        <dbReference type="Rhea" id="RHEA:23856"/>
        <dbReference type="ChEBI" id="CHEBI:15378"/>
        <dbReference type="ChEBI" id="CHEBI:16170"/>
        <dbReference type="ChEBI" id="CHEBI:16793"/>
        <dbReference type="ChEBI" id="CHEBI:57783"/>
        <dbReference type="ChEBI" id="CHEBI:58349"/>
        <dbReference type="EC" id="1.16.1.1"/>
    </reaction>
</comment>
<dbReference type="PROSITE" id="PS00076">
    <property type="entry name" value="PYRIDINE_REDOX_1"/>
    <property type="match status" value="1"/>
</dbReference>
<evidence type="ECO:0000256" key="13">
    <source>
        <dbReference type="ARBA" id="ARBA00023284"/>
    </source>
</evidence>
<evidence type="ECO:0000256" key="17">
    <source>
        <dbReference type="RuleBase" id="RU361223"/>
    </source>
</evidence>
<feature type="domain" description="HMA" evidence="18">
    <location>
        <begin position="5"/>
        <end position="69"/>
    </location>
</feature>
<keyword evidence="11 16" id="KW-0560">Oxidoreductase</keyword>
<dbReference type="SUPFAM" id="SSF55424">
    <property type="entry name" value="FAD/NAD-linked reductases, dimerisation (C-terminal) domain"/>
    <property type="match status" value="1"/>
</dbReference>
<dbReference type="PROSITE" id="PS01047">
    <property type="entry name" value="HMA_1"/>
    <property type="match status" value="1"/>
</dbReference>
<evidence type="ECO:0000259" key="18">
    <source>
        <dbReference type="PROSITE" id="PS50846"/>
    </source>
</evidence>
<dbReference type="InterPro" id="IPR006121">
    <property type="entry name" value="HMA_dom"/>
</dbReference>
<evidence type="ECO:0000256" key="9">
    <source>
        <dbReference type="ARBA" id="ARBA00022857"/>
    </source>
</evidence>
<keyword evidence="7 16" id="KW-0479">Metal-binding</keyword>
<dbReference type="InterPro" id="IPR017969">
    <property type="entry name" value="Heavy-metal-associated_CS"/>
</dbReference>
<accession>A0ABY6ZJZ7</accession>
<dbReference type="Pfam" id="PF02852">
    <property type="entry name" value="Pyr_redox_dim"/>
    <property type="match status" value="1"/>
</dbReference>
<evidence type="ECO:0000256" key="4">
    <source>
        <dbReference type="ARBA" id="ARBA00014791"/>
    </source>
</evidence>
<dbReference type="PROSITE" id="PS50846">
    <property type="entry name" value="HMA_2"/>
    <property type="match status" value="1"/>
</dbReference>
<keyword evidence="6 16" id="KW-0285">Flavoprotein</keyword>
<dbReference type="InterPro" id="IPR021179">
    <property type="entry name" value="Mercury_reductase_MerA"/>
</dbReference>
<reference evidence="19" key="1">
    <citation type="submission" date="2022-08" db="EMBL/GenBank/DDBJ databases">
        <title>Alicyclobacillus fastidiosus DSM 17978, complete genome.</title>
        <authorList>
            <person name="Wang Q."/>
            <person name="Cai R."/>
            <person name="Wang Z."/>
        </authorList>
    </citation>
    <scope>NUCLEOTIDE SEQUENCE</scope>
    <source>
        <strain evidence="19">DSM 17978</strain>
    </source>
</reference>
<dbReference type="PIRSF" id="PIRSF000350">
    <property type="entry name" value="Mercury_reductase_MerA"/>
    <property type="match status" value="1"/>
</dbReference>
<dbReference type="InterPro" id="IPR012999">
    <property type="entry name" value="Pyr_OxRdtase_I_AS"/>
</dbReference>
<evidence type="ECO:0000256" key="1">
    <source>
        <dbReference type="ARBA" id="ARBA00007532"/>
    </source>
</evidence>
<evidence type="ECO:0000256" key="10">
    <source>
        <dbReference type="ARBA" id="ARBA00022914"/>
    </source>
</evidence>
<evidence type="ECO:0000313" key="20">
    <source>
        <dbReference type="Proteomes" id="UP001164761"/>
    </source>
</evidence>
<comment type="similarity">
    <text evidence="1 16 17">Belongs to the class-I pyridine nucleotide-disulfide oxidoreductase family.</text>
</comment>
<dbReference type="SUPFAM" id="SSF55008">
    <property type="entry name" value="HMA, heavy metal-associated domain"/>
    <property type="match status" value="1"/>
</dbReference>
<dbReference type="PRINTS" id="PR00368">
    <property type="entry name" value="FADPNR"/>
</dbReference>
<dbReference type="RefSeq" id="WP_268006286.1">
    <property type="nucleotide sequence ID" value="NZ_CP104067.1"/>
</dbReference>
<evidence type="ECO:0000256" key="11">
    <source>
        <dbReference type="ARBA" id="ARBA00023002"/>
    </source>
</evidence>
<sequence>MSDKMHVRLAVHGMTCTGCEEHVQEALYSVGAENITVNFRRNEATFDIDNENRIEVAKGAITKAGYKPADAEVFNHSKGQSESNTGEFDYDLLIIGSGGAAFSAAIQAVSYGAKVGMIERGTIGGTCVNIGCVPSKTLLRAGEINHLAQRNPFSGLHTSAGPVDLKTLVANKGELVGDLRQHKYVDLIDDYGFELLPGEARFVNEQTVEVGGRQITARNFLIATGASPAVPNIPGLEDVGYLVSTTALELQVVPKRLAVIGSGYIAMELGQLFHNLGAEVTLMQRSARVLKSSDPEISETVTQALTEQGIQLITGATFNRVEQDGNIKRVHITVDGKDQVVEADQLLIATGRKPNTQELSLQAAKVKLGDRGEVLVDEYLRTTNPRVFAAGDVTMGPQFVYVAAYEGWVVAENAVGGGNQKLDLRVVPGVTFTNPSIATVGLTEEKAKAEGFDVITSVLPLNAVPRALVNRETTGVFKLVADVNTRKVLGAHVVAENAGEVVYAATLMVKFGLTIEDLRATMAPYLTMAEGLKLATLTFDRDVSKLSCCAG</sequence>
<dbReference type="Proteomes" id="UP001164761">
    <property type="component" value="Chromosome"/>
</dbReference>
<gene>
    <name evidence="17 19" type="primary">merA</name>
    <name evidence="19" type="ORF">NZD89_02555</name>
</gene>
<dbReference type="GO" id="GO:0016152">
    <property type="term" value="F:mercury (II) reductase (NADP+) activity"/>
    <property type="evidence" value="ECO:0007669"/>
    <property type="project" value="UniProtKB-EC"/>
</dbReference>
<dbReference type="EMBL" id="CP104067">
    <property type="protein sequence ID" value="WAH42404.1"/>
    <property type="molecule type" value="Genomic_DNA"/>
</dbReference>
<dbReference type="EC" id="1.16.1.1" evidence="3 16"/>
<evidence type="ECO:0000256" key="8">
    <source>
        <dbReference type="ARBA" id="ARBA00022827"/>
    </source>
</evidence>
<evidence type="ECO:0000313" key="19">
    <source>
        <dbReference type="EMBL" id="WAH42404.1"/>
    </source>
</evidence>
<dbReference type="InterPro" id="IPR001100">
    <property type="entry name" value="Pyr_nuc-diS_OxRdtase"/>
</dbReference>
<dbReference type="Gene3D" id="3.30.70.100">
    <property type="match status" value="1"/>
</dbReference>
<keyword evidence="12" id="KW-1015">Disulfide bond</keyword>
<comment type="cofactor">
    <cofactor evidence="16 17">
        <name>FAD</name>
        <dbReference type="ChEBI" id="CHEBI:57692"/>
    </cofactor>
    <text evidence="16 17">Binds 1 FAD per subunit.</text>
</comment>
<comment type="subunit">
    <text evidence="2 16 17">Homodimer.</text>
</comment>
<keyword evidence="9 16" id="KW-0521">NADP</keyword>
<evidence type="ECO:0000256" key="3">
    <source>
        <dbReference type="ARBA" id="ARBA00012661"/>
    </source>
</evidence>
<evidence type="ECO:0000256" key="2">
    <source>
        <dbReference type="ARBA" id="ARBA00011738"/>
    </source>
</evidence>
<proteinExistence type="inferred from homology"/>
<dbReference type="InterPro" id="IPR036188">
    <property type="entry name" value="FAD/NAD-bd_sf"/>
</dbReference>
<dbReference type="NCBIfam" id="TIGR02053">
    <property type="entry name" value="MerA"/>
    <property type="match status" value="1"/>
</dbReference>
<keyword evidence="10 16" id="KW-0476">Mercury</keyword>
<dbReference type="Gene3D" id="3.50.50.60">
    <property type="entry name" value="FAD/NAD(P)-binding domain"/>
    <property type="match status" value="2"/>
</dbReference>
<dbReference type="InterPro" id="IPR036163">
    <property type="entry name" value="HMA_dom_sf"/>
</dbReference>
<comment type="function">
    <text evidence="16">Resistance to Hg(2+) in bacteria appears to be governed by a specialized system which includes mercuric reductase. MerA protein is responsible for volatilizing mercury as Hg(0).</text>
</comment>
<dbReference type="Pfam" id="PF00403">
    <property type="entry name" value="HMA"/>
    <property type="match status" value="1"/>
</dbReference>
<dbReference type="Gene3D" id="3.30.390.30">
    <property type="match status" value="1"/>
</dbReference>
<evidence type="ECO:0000256" key="15">
    <source>
        <dbReference type="ARBA" id="ARBA00048984"/>
    </source>
</evidence>
<keyword evidence="20" id="KW-1185">Reference proteome</keyword>
<evidence type="ECO:0000256" key="6">
    <source>
        <dbReference type="ARBA" id="ARBA00022630"/>
    </source>
</evidence>
<organism evidence="19 20">
    <name type="scientific">Alicyclobacillus fastidiosus</name>
    <dbReference type="NCBI Taxonomy" id="392011"/>
    <lineage>
        <taxon>Bacteria</taxon>
        <taxon>Bacillati</taxon>
        <taxon>Bacillota</taxon>
        <taxon>Bacilli</taxon>
        <taxon>Bacillales</taxon>
        <taxon>Alicyclobacillaceae</taxon>
        <taxon>Alicyclobacillus</taxon>
    </lineage>
</organism>
<keyword evidence="8 16" id="KW-0274">FAD</keyword>
<dbReference type="PRINTS" id="PR00411">
    <property type="entry name" value="PNDRDTASEI"/>
</dbReference>
<evidence type="ECO:0000256" key="12">
    <source>
        <dbReference type="ARBA" id="ARBA00023157"/>
    </source>
</evidence>
<dbReference type="PANTHER" id="PTHR43014">
    <property type="entry name" value="MERCURIC REDUCTASE"/>
    <property type="match status" value="1"/>
</dbReference>
<dbReference type="CDD" id="cd00371">
    <property type="entry name" value="HMA"/>
    <property type="match status" value="1"/>
</dbReference>
<dbReference type="InterPro" id="IPR004099">
    <property type="entry name" value="Pyr_nucl-diS_OxRdtase_dimer"/>
</dbReference>
<keyword evidence="5 16" id="KW-0475">Mercuric resistance</keyword>
<evidence type="ECO:0000256" key="14">
    <source>
        <dbReference type="ARBA" id="ARBA00031725"/>
    </source>
</evidence>
<evidence type="ECO:0000256" key="16">
    <source>
        <dbReference type="PIRNR" id="PIRNR000350"/>
    </source>
</evidence>
<dbReference type="InterPro" id="IPR016156">
    <property type="entry name" value="FAD/NAD-linked_Rdtase_dimer_sf"/>
</dbReference>
<dbReference type="SUPFAM" id="SSF51905">
    <property type="entry name" value="FAD/NAD(P)-binding domain"/>
    <property type="match status" value="1"/>
</dbReference>
<evidence type="ECO:0000256" key="5">
    <source>
        <dbReference type="ARBA" id="ARBA00022466"/>
    </source>
</evidence>
<dbReference type="Pfam" id="PF07992">
    <property type="entry name" value="Pyr_redox_2"/>
    <property type="match status" value="1"/>
</dbReference>
<name>A0ABY6ZJZ7_9BACL</name>
<protein>
    <recommendedName>
        <fullName evidence="4 16">Mercuric reductase</fullName>
        <ecNumber evidence="3 16">1.16.1.1</ecNumber>
    </recommendedName>
    <alternativeName>
        <fullName evidence="14 16">Hg(II) reductase</fullName>
    </alternativeName>
</protein>